<accession>A0A845V6H0</accession>
<gene>
    <name evidence="2" type="ORF">G3I74_07490</name>
</gene>
<evidence type="ECO:0000256" key="1">
    <source>
        <dbReference type="SAM" id="Phobius"/>
    </source>
</evidence>
<protein>
    <recommendedName>
        <fullName evidence="4">Yip1 domain-containing protein</fullName>
    </recommendedName>
</protein>
<dbReference type="Proteomes" id="UP000484885">
    <property type="component" value="Unassembled WGS sequence"/>
</dbReference>
<feature type="transmembrane region" description="Helical" evidence="1">
    <location>
        <begin position="139"/>
        <end position="162"/>
    </location>
</feature>
<dbReference type="EMBL" id="JAAGSC010000040">
    <property type="protein sequence ID" value="NDY95565.1"/>
    <property type="molecule type" value="Genomic_DNA"/>
</dbReference>
<evidence type="ECO:0008006" key="4">
    <source>
        <dbReference type="Google" id="ProtNLM"/>
    </source>
</evidence>
<evidence type="ECO:0000313" key="3">
    <source>
        <dbReference type="Proteomes" id="UP000484885"/>
    </source>
</evidence>
<feature type="transmembrane region" description="Helical" evidence="1">
    <location>
        <begin position="83"/>
        <end position="101"/>
    </location>
</feature>
<feature type="transmembrane region" description="Helical" evidence="1">
    <location>
        <begin position="49"/>
        <end position="71"/>
    </location>
</feature>
<evidence type="ECO:0000313" key="2">
    <source>
        <dbReference type="EMBL" id="NDY95565.1"/>
    </source>
</evidence>
<reference evidence="2 3" key="1">
    <citation type="submission" date="2020-02" db="EMBL/GenBank/DDBJ databases">
        <authorList>
            <person name="Zhang X.-Y."/>
        </authorList>
    </citation>
    <scope>NUCLEOTIDE SEQUENCE [LARGE SCALE GENOMIC DNA]</scope>
    <source>
        <strain evidence="2 3">C33</strain>
    </source>
</reference>
<dbReference type="AlphaFoldDB" id="A0A845V6H0"/>
<keyword evidence="1" id="KW-0472">Membrane</keyword>
<comment type="caution">
    <text evidence="2">The sequence shown here is derived from an EMBL/GenBank/DDBJ whole genome shotgun (WGS) entry which is preliminary data.</text>
</comment>
<feature type="transmembrane region" description="Helical" evidence="1">
    <location>
        <begin position="113"/>
        <end position="132"/>
    </location>
</feature>
<keyword evidence="1" id="KW-1133">Transmembrane helix</keyword>
<dbReference type="RefSeq" id="WP_164210967.1">
    <property type="nucleotide sequence ID" value="NZ_JAAGSC010000040.1"/>
</dbReference>
<keyword evidence="1" id="KW-0812">Transmembrane</keyword>
<proteinExistence type="predicted"/>
<feature type="transmembrane region" description="Helical" evidence="1">
    <location>
        <begin position="21"/>
        <end position="43"/>
    </location>
</feature>
<sequence length="165" mass="17566">MSILFSRLIQILLLRLGPQDLPPGPSVLLATLTLYLVTASLSISLGDGAGSPTLLLLLATGLPMLLVWIVLRLKSRVSRWEQTLSALYGTSALLSLLSLPLNLQVGAEPAPPIVLLSLVIFLWSFAVDAHIWRHALDTSFAAGLAVAMIMFLLSFGIISSVAGPL</sequence>
<name>A0A845V6H0_9GAMM</name>
<organism evidence="2 3">
    <name type="scientific">Wenzhouxiangella limi</name>
    <dbReference type="NCBI Taxonomy" id="2707351"/>
    <lineage>
        <taxon>Bacteria</taxon>
        <taxon>Pseudomonadati</taxon>
        <taxon>Pseudomonadota</taxon>
        <taxon>Gammaproteobacteria</taxon>
        <taxon>Chromatiales</taxon>
        <taxon>Wenzhouxiangellaceae</taxon>
        <taxon>Wenzhouxiangella</taxon>
    </lineage>
</organism>
<keyword evidence="3" id="KW-1185">Reference proteome</keyword>